<dbReference type="FunCoup" id="Q0EWL8">
    <property type="interactions" value="52"/>
</dbReference>
<dbReference type="Pfam" id="PF01636">
    <property type="entry name" value="APH"/>
    <property type="match status" value="1"/>
</dbReference>
<comment type="function">
    <text evidence="11">A protein kinase that phosphorylates Ser and Thr residues. Probably acts to suppress the effects of stress linked to accumulation of reactive oxygen species. Probably involved in the extracytoplasmic stress response.</text>
</comment>
<gene>
    <name evidence="11" type="primary">srkA</name>
    <name evidence="13" type="ORF">SPV1_12420</name>
</gene>
<feature type="domain" description="Aminoglycoside phosphotransferase" evidence="12">
    <location>
        <begin position="65"/>
        <end position="294"/>
    </location>
</feature>
<comment type="catalytic activity">
    <reaction evidence="11">
        <text>L-seryl-[protein] + ATP = O-phospho-L-seryl-[protein] + ADP + H(+)</text>
        <dbReference type="Rhea" id="RHEA:17989"/>
        <dbReference type="Rhea" id="RHEA-COMP:9863"/>
        <dbReference type="Rhea" id="RHEA-COMP:11604"/>
        <dbReference type="ChEBI" id="CHEBI:15378"/>
        <dbReference type="ChEBI" id="CHEBI:29999"/>
        <dbReference type="ChEBI" id="CHEBI:30616"/>
        <dbReference type="ChEBI" id="CHEBI:83421"/>
        <dbReference type="ChEBI" id="CHEBI:456216"/>
        <dbReference type="EC" id="2.7.11.1"/>
    </reaction>
</comment>
<dbReference type="SUPFAM" id="SSF56112">
    <property type="entry name" value="Protein kinase-like (PK-like)"/>
    <property type="match status" value="1"/>
</dbReference>
<keyword evidence="2 11" id="KW-0723">Serine/threonine-protein kinase</keyword>
<proteinExistence type="inferred from homology"/>
<comment type="catalytic activity">
    <reaction evidence="11">
        <text>L-threonyl-[protein] + ATP = O-phospho-L-threonyl-[protein] + ADP + H(+)</text>
        <dbReference type="Rhea" id="RHEA:46608"/>
        <dbReference type="Rhea" id="RHEA-COMP:11060"/>
        <dbReference type="Rhea" id="RHEA-COMP:11605"/>
        <dbReference type="ChEBI" id="CHEBI:15378"/>
        <dbReference type="ChEBI" id="CHEBI:30013"/>
        <dbReference type="ChEBI" id="CHEBI:30616"/>
        <dbReference type="ChEBI" id="CHEBI:61977"/>
        <dbReference type="ChEBI" id="CHEBI:456216"/>
        <dbReference type="EC" id="2.7.11.1"/>
    </reaction>
</comment>
<comment type="cofactor">
    <cofactor evidence="11">
        <name>Mg(2+)</name>
        <dbReference type="ChEBI" id="CHEBI:18420"/>
    </cofactor>
</comment>
<dbReference type="Gene3D" id="3.30.200.70">
    <property type="match status" value="1"/>
</dbReference>
<accession>Q0EWL8</accession>
<dbReference type="InterPro" id="IPR002575">
    <property type="entry name" value="Aminoglycoside_PTrfase"/>
</dbReference>
<comment type="subunit">
    <text evidence="11">Monomer.</text>
</comment>
<evidence type="ECO:0000256" key="5">
    <source>
        <dbReference type="ARBA" id="ARBA00022723"/>
    </source>
</evidence>
<dbReference type="Gene3D" id="1.10.510.10">
    <property type="entry name" value="Transferase(Phosphotransferase) domain 1"/>
    <property type="match status" value="1"/>
</dbReference>
<dbReference type="NCBIfam" id="NF008738">
    <property type="entry name" value="PRK11768.1"/>
    <property type="match status" value="1"/>
</dbReference>
<dbReference type="eggNOG" id="COG2334">
    <property type="taxonomic scope" value="Bacteria"/>
</dbReference>
<dbReference type="Gene3D" id="1.20.1270.170">
    <property type="match status" value="1"/>
</dbReference>
<dbReference type="AlphaFoldDB" id="Q0EWL8"/>
<comment type="subcellular location">
    <subcellularLocation>
        <location evidence="11">Cytoplasm</location>
    </subcellularLocation>
</comment>
<dbReference type="EC" id="2.7.11.1" evidence="11"/>
<evidence type="ECO:0000259" key="12">
    <source>
        <dbReference type="Pfam" id="PF01636"/>
    </source>
</evidence>
<evidence type="ECO:0000313" key="14">
    <source>
        <dbReference type="Proteomes" id="UP000005297"/>
    </source>
</evidence>
<dbReference type="STRING" id="314344.AL013_08510"/>
<feature type="active site" evidence="11">
    <location>
        <position position="248"/>
    </location>
</feature>
<dbReference type="GO" id="GO:0106310">
    <property type="term" value="F:protein serine kinase activity"/>
    <property type="evidence" value="ECO:0007669"/>
    <property type="project" value="RHEA"/>
</dbReference>
<dbReference type="HAMAP" id="MF_01497">
    <property type="entry name" value="SrkA_kinase"/>
    <property type="match status" value="1"/>
</dbReference>
<feature type="binding site" evidence="11">
    <location>
        <position position="248"/>
    </location>
    <ligand>
        <name>Mg(2+)</name>
        <dbReference type="ChEBI" id="CHEBI:18420"/>
    </ligand>
</feature>
<evidence type="ECO:0000256" key="9">
    <source>
        <dbReference type="ARBA" id="ARBA00022842"/>
    </source>
</evidence>
<evidence type="ECO:0000313" key="13">
    <source>
        <dbReference type="EMBL" id="EAU53659.1"/>
    </source>
</evidence>
<evidence type="ECO:0000256" key="2">
    <source>
        <dbReference type="ARBA" id="ARBA00022527"/>
    </source>
</evidence>
<dbReference type="PANTHER" id="PTHR39573">
    <property type="entry name" value="STRESS RESPONSE KINASE A"/>
    <property type="match status" value="1"/>
</dbReference>
<dbReference type="EMBL" id="AATS01000019">
    <property type="protein sequence ID" value="EAU53659.1"/>
    <property type="molecule type" value="Genomic_DNA"/>
</dbReference>
<dbReference type="PANTHER" id="PTHR39573:SF1">
    <property type="entry name" value="STRESS RESPONSE KINASE A"/>
    <property type="match status" value="1"/>
</dbReference>
<dbReference type="GO" id="GO:0005524">
    <property type="term" value="F:ATP binding"/>
    <property type="evidence" value="ECO:0007669"/>
    <property type="project" value="UniProtKB-UniRule"/>
</dbReference>
<evidence type="ECO:0000256" key="11">
    <source>
        <dbReference type="HAMAP-Rule" id="MF_01497"/>
    </source>
</evidence>
<evidence type="ECO:0000256" key="3">
    <source>
        <dbReference type="ARBA" id="ARBA00022553"/>
    </source>
</evidence>
<dbReference type="HOGENOM" id="CLU_054715_0_0_0"/>
<keyword evidence="9 11" id="KW-0460">Magnesium</keyword>
<dbReference type="GO" id="GO:0005737">
    <property type="term" value="C:cytoplasm"/>
    <property type="evidence" value="ECO:0007669"/>
    <property type="project" value="UniProtKB-SubCell"/>
</dbReference>
<keyword evidence="6 11" id="KW-0547">Nucleotide-binding</keyword>
<organism evidence="13 14">
    <name type="scientific">Mariprofundus ferrooxydans PV-1</name>
    <dbReference type="NCBI Taxonomy" id="314345"/>
    <lineage>
        <taxon>Bacteria</taxon>
        <taxon>Pseudomonadati</taxon>
        <taxon>Pseudomonadota</taxon>
        <taxon>Candidatius Mariprofundia</taxon>
        <taxon>Mariprofundales</taxon>
        <taxon>Mariprofundaceae</taxon>
        <taxon>Mariprofundus</taxon>
    </lineage>
</organism>
<dbReference type="InterPro" id="IPR032882">
    <property type="entry name" value="SrkA/RdoA"/>
</dbReference>
<dbReference type="Proteomes" id="UP000005297">
    <property type="component" value="Unassembled WGS sequence"/>
</dbReference>
<feature type="binding site" evidence="11">
    <location>
        <position position="236"/>
    </location>
    <ligand>
        <name>Mg(2+)</name>
        <dbReference type="ChEBI" id="CHEBI:18420"/>
    </ligand>
</feature>
<keyword evidence="14" id="KW-1185">Reference proteome</keyword>
<comment type="caution">
    <text evidence="13">The sequence shown here is derived from an EMBL/GenBank/DDBJ whole genome shotgun (WGS) entry which is preliminary data.</text>
</comment>
<dbReference type="OrthoDB" id="5288883at2"/>
<keyword evidence="1 11" id="KW-0963">Cytoplasm</keyword>
<evidence type="ECO:0000256" key="6">
    <source>
        <dbReference type="ARBA" id="ARBA00022741"/>
    </source>
</evidence>
<feature type="active site" description="Proton acceptor" evidence="11">
    <location>
        <position position="231"/>
    </location>
</feature>
<evidence type="ECO:0000256" key="4">
    <source>
        <dbReference type="ARBA" id="ARBA00022679"/>
    </source>
</evidence>
<evidence type="ECO:0000256" key="7">
    <source>
        <dbReference type="ARBA" id="ARBA00022777"/>
    </source>
</evidence>
<keyword evidence="7 11" id="KW-0418">Kinase</keyword>
<keyword evidence="10 11" id="KW-0346">Stress response</keyword>
<dbReference type="InParanoid" id="Q0EWL8"/>
<protein>
    <recommendedName>
        <fullName evidence="11">Stress response kinase A</fullName>
        <ecNumber evidence="11">2.7.11.1</ecNumber>
    </recommendedName>
    <alternativeName>
        <fullName evidence="11">Serine/threonine-protein kinase SrkA</fullName>
    </alternativeName>
</protein>
<reference evidence="13 14" key="1">
    <citation type="submission" date="2006-09" db="EMBL/GenBank/DDBJ databases">
        <authorList>
            <person name="Emerson D."/>
            <person name="Ferriera S."/>
            <person name="Johnson J."/>
            <person name="Kravitz S."/>
            <person name="Halpern A."/>
            <person name="Remington K."/>
            <person name="Beeson K."/>
            <person name="Tran B."/>
            <person name="Rogers Y.-H."/>
            <person name="Friedman R."/>
            <person name="Venter J.C."/>
        </authorList>
    </citation>
    <scope>NUCLEOTIDE SEQUENCE [LARGE SCALE GENOMIC DNA]</scope>
    <source>
        <strain evidence="13 14">PV-1</strain>
    </source>
</reference>
<keyword evidence="5 11" id="KW-0479">Metal-binding</keyword>
<evidence type="ECO:0000256" key="8">
    <source>
        <dbReference type="ARBA" id="ARBA00022840"/>
    </source>
</evidence>
<keyword evidence="4 11" id="KW-0808">Transferase</keyword>
<feature type="site" description="ATP" evidence="11">
    <location>
        <position position="65"/>
    </location>
</feature>
<dbReference type="InterPro" id="IPR011009">
    <property type="entry name" value="Kinase-like_dom_sf"/>
</dbReference>
<sequence>MTVVSHCICEPRHNPSNRDDWLQHVSIAVMDNGTDSFFALGPEQVIQAIESTGLLCNGFQLALNSYENRVYQIGLEDAPSVVAKFYRPNRWSDAAIIEEHDFTLELADMDIPVIAPMVIDGATLYHAGAFRLALYPCRPGRAPDLENRQQLQQLGRYIARIHALGAAHDFIHRPELNVHTFGDDACAYLFNNGFIPAELESSYNNVAEELLDGIEEIFAEVSPHKIRLHGDGHPGNILWHEQSPFIVDFDDARMGPAVQDLWMFLSGDRAQQASVLDTLLTAYTQFYDFDRSELALIEPLRALRIMHHAAWLARRWDDPAFKAAFPWFNTHHYWQEQLQSLTEQLTAIEQPSLQWMG</sequence>
<dbReference type="GO" id="GO:0000287">
    <property type="term" value="F:magnesium ion binding"/>
    <property type="evidence" value="ECO:0007669"/>
    <property type="project" value="UniProtKB-UniRule"/>
</dbReference>
<evidence type="ECO:0000256" key="10">
    <source>
        <dbReference type="ARBA" id="ARBA00023016"/>
    </source>
</evidence>
<evidence type="ECO:0000256" key="1">
    <source>
        <dbReference type="ARBA" id="ARBA00022490"/>
    </source>
</evidence>
<name>Q0EWL8_9PROT</name>
<comment type="similarity">
    <text evidence="11">Belongs to the SrkA/RdoA protein kinase family.</text>
</comment>
<keyword evidence="8 11" id="KW-0067">ATP-binding</keyword>
<keyword evidence="3 11" id="KW-0597">Phosphoprotein</keyword>
<dbReference type="GO" id="GO:0004674">
    <property type="term" value="F:protein serine/threonine kinase activity"/>
    <property type="evidence" value="ECO:0007669"/>
    <property type="project" value="UniProtKB-UniRule"/>
</dbReference>
<dbReference type="RefSeq" id="WP_009849997.1">
    <property type="nucleotide sequence ID" value="NZ_DS022294.1"/>
</dbReference>